<keyword evidence="1 6" id="KW-0963">Cytoplasm</keyword>
<sequence length="185" mass="20565">MYGYIKGTVTKITPKNIICENSGIGYLLIVSNPYNFQLQKEYKIYVYQYVRQDMIDLYGFMSEEEKELFLKLISVSGIGPKSALSILASGTVSQIVGAIEARNDAYLRKFPGIGAKASQQIILDLKGKLNFEEELTPTSGNLQDVEEALIALGYHKKEIAKVLGKLDATLEVGSLIKQALQMMMK</sequence>
<comment type="function">
    <text evidence="6">The RuvA-RuvB-RuvC complex processes Holliday junction (HJ) DNA during genetic recombination and DNA repair, while the RuvA-RuvB complex plays an important role in the rescue of blocked DNA replication forks via replication fork reversal (RFR). RuvA specifically binds to HJ cruciform DNA, conferring on it an open structure. The RuvB hexamer acts as an ATP-dependent pump, pulling dsDNA into and through the RuvAB complex. HJ branch migration allows RuvC to scan DNA until it finds its consensus sequence, where it cleaves and resolves the cruciform DNA.</text>
</comment>
<dbReference type="GO" id="GO:0005737">
    <property type="term" value="C:cytoplasm"/>
    <property type="evidence" value="ECO:0007669"/>
    <property type="project" value="UniProtKB-SubCell"/>
</dbReference>
<keyword evidence="4 6" id="KW-0233">DNA recombination</keyword>
<dbReference type="GO" id="GO:0006281">
    <property type="term" value="P:DNA repair"/>
    <property type="evidence" value="ECO:0007669"/>
    <property type="project" value="UniProtKB-UniRule"/>
</dbReference>
<dbReference type="SUPFAM" id="SSF46929">
    <property type="entry name" value="DNA helicase RuvA subunit, C-terminal domain"/>
    <property type="match status" value="1"/>
</dbReference>
<comment type="domain">
    <text evidence="6">Has three domains with a flexible linker between the domains II and III and assumes an 'L' shape. Domain III is highly mobile and contacts RuvB.</text>
</comment>
<name>A0A9D1GRJ3_9MOLU</name>
<dbReference type="GO" id="GO:0009378">
    <property type="term" value="F:four-way junction helicase activity"/>
    <property type="evidence" value="ECO:0007669"/>
    <property type="project" value="InterPro"/>
</dbReference>
<protein>
    <recommendedName>
        <fullName evidence="6">Holliday junction branch migration complex subunit RuvA</fullName>
    </recommendedName>
</protein>
<comment type="subunit">
    <text evidence="6">Homotetramer. Forms an RuvA(8)-RuvB(12)-Holliday junction (HJ) complex. HJ DNA is sandwiched between 2 RuvA tetramers; dsDNA enters through RuvA and exits via RuvB. An RuvB hexamer assembles on each DNA strand where it exits the tetramer. Each RuvB hexamer is contacted by two RuvA subunits (via domain III) on 2 adjacent RuvB subunits; this complex drives branch migration. In the full resolvosome a probable DNA-RuvA(4)-RuvB(12)-RuvC(2) complex forms which resolves the HJ.</text>
</comment>
<gene>
    <name evidence="6 8" type="primary">ruvA</name>
    <name evidence="8" type="ORF">IAD46_01385</name>
</gene>
<evidence type="ECO:0000256" key="5">
    <source>
        <dbReference type="ARBA" id="ARBA00023204"/>
    </source>
</evidence>
<organism evidence="8 9">
    <name type="scientific">Candidatus Pelethenecus faecipullorum</name>
    <dbReference type="NCBI Taxonomy" id="2840900"/>
    <lineage>
        <taxon>Bacteria</taxon>
        <taxon>Bacillati</taxon>
        <taxon>Mycoplasmatota</taxon>
        <taxon>Mollicutes</taxon>
        <taxon>Candidatus Pelethenecus</taxon>
    </lineage>
</organism>
<comment type="similarity">
    <text evidence="6">Belongs to the RuvA family.</text>
</comment>
<dbReference type="InterPro" id="IPR003583">
    <property type="entry name" value="Hlx-hairpin-Hlx_DNA-bd_motif"/>
</dbReference>
<dbReference type="CDD" id="cd14332">
    <property type="entry name" value="UBA_RuvA_C"/>
    <property type="match status" value="1"/>
</dbReference>
<evidence type="ECO:0000313" key="9">
    <source>
        <dbReference type="Proteomes" id="UP000886758"/>
    </source>
</evidence>
<feature type="region of interest" description="Domain III" evidence="6">
    <location>
        <begin position="141"/>
        <end position="185"/>
    </location>
</feature>
<dbReference type="InterPro" id="IPR010994">
    <property type="entry name" value="RuvA_2-like"/>
</dbReference>
<comment type="subcellular location">
    <subcellularLocation>
        <location evidence="6">Cytoplasm</location>
    </subcellularLocation>
</comment>
<dbReference type="InterPro" id="IPR000085">
    <property type="entry name" value="RuvA"/>
</dbReference>
<dbReference type="InterPro" id="IPR013849">
    <property type="entry name" value="DNA_helicase_Holl-junc_RuvA_I"/>
</dbReference>
<dbReference type="SUPFAM" id="SSF47781">
    <property type="entry name" value="RuvA domain 2-like"/>
    <property type="match status" value="1"/>
</dbReference>
<dbReference type="Proteomes" id="UP000886758">
    <property type="component" value="Unassembled WGS sequence"/>
</dbReference>
<evidence type="ECO:0000259" key="7">
    <source>
        <dbReference type="SMART" id="SM00278"/>
    </source>
</evidence>
<accession>A0A9D1GRJ3</accession>
<comment type="caution">
    <text evidence="8">The sequence shown here is derived from an EMBL/GenBank/DDBJ whole genome shotgun (WGS) entry which is preliminary data.</text>
</comment>
<dbReference type="GO" id="GO:0016787">
    <property type="term" value="F:hydrolase activity"/>
    <property type="evidence" value="ECO:0007669"/>
    <property type="project" value="UniProtKB-KW"/>
</dbReference>
<evidence type="ECO:0000256" key="4">
    <source>
        <dbReference type="ARBA" id="ARBA00023172"/>
    </source>
</evidence>
<dbReference type="InterPro" id="IPR011114">
    <property type="entry name" value="RuvA_C"/>
</dbReference>
<dbReference type="Gene3D" id="2.40.50.140">
    <property type="entry name" value="Nucleic acid-binding proteins"/>
    <property type="match status" value="1"/>
</dbReference>
<keyword evidence="3 6" id="KW-0238">DNA-binding</keyword>
<dbReference type="Pfam" id="PF01330">
    <property type="entry name" value="RuvA_N"/>
    <property type="match status" value="1"/>
</dbReference>
<dbReference type="Gene3D" id="1.10.150.20">
    <property type="entry name" value="5' to 3' exonuclease, C-terminal subdomain"/>
    <property type="match status" value="1"/>
</dbReference>
<dbReference type="SMART" id="SM00278">
    <property type="entry name" value="HhH1"/>
    <property type="match status" value="2"/>
</dbReference>
<evidence type="ECO:0000256" key="3">
    <source>
        <dbReference type="ARBA" id="ARBA00023125"/>
    </source>
</evidence>
<dbReference type="GO" id="GO:0048476">
    <property type="term" value="C:Holliday junction resolvase complex"/>
    <property type="evidence" value="ECO:0007669"/>
    <property type="project" value="UniProtKB-UniRule"/>
</dbReference>
<dbReference type="GO" id="GO:0009379">
    <property type="term" value="C:Holliday junction helicase complex"/>
    <property type="evidence" value="ECO:0007669"/>
    <property type="project" value="InterPro"/>
</dbReference>
<dbReference type="SUPFAM" id="SSF50249">
    <property type="entry name" value="Nucleic acid-binding proteins"/>
    <property type="match status" value="1"/>
</dbReference>
<dbReference type="Gene3D" id="1.10.8.10">
    <property type="entry name" value="DNA helicase RuvA subunit, C-terminal domain"/>
    <property type="match status" value="1"/>
</dbReference>
<dbReference type="HAMAP" id="MF_00031">
    <property type="entry name" value="DNA_HJ_migration_RuvA"/>
    <property type="match status" value="1"/>
</dbReference>
<reference evidence="8" key="2">
    <citation type="journal article" date="2021" name="PeerJ">
        <title>Extensive microbial diversity within the chicken gut microbiome revealed by metagenomics and culture.</title>
        <authorList>
            <person name="Gilroy R."/>
            <person name="Ravi A."/>
            <person name="Getino M."/>
            <person name="Pursley I."/>
            <person name="Horton D.L."/>
            <person name="Alikhan N.F."/>
            <person name="Baker D."/>
            <person name="Gharbi K."/>
            <person name="Hall N."/>
            <person name="Watson M."/>
            <person name="Adriaenssens E.M."/>
            <person name="Foster-Nyarko E."/>
            <person name="Jarju S."/>
            <person name="Secka A."/>
            <person name="Antonio M."/>
            <person name="Oren A."/>
            <person name="Chaudhuri R.R."/>
            <person name="La Ragione R."/>
            <person name="Hildebrand F."/>
            <person name="Pallen M.J."/>
        </authorList>
    </citation>
    <scope>NUCLEOTIDE SEQUENCE</scope>
    <source>
        <strain evidence="8">ChiW17-6978</strain>
    </source>
</reference>
<dbReference type="EMBL" id="DVLF01000044">
    <property type="protein sequence ID" value="HIT49656.1"/>
    <property type="molecule type" value="Genomic_DNA"/>
</dbReference>
<dbReference type="Pfam" id="PF07499">
    <property type="entry name" value="RuvA_C"/>
    <property type="match status" value="1"/>
</dbReference>
<dbReference type="AlphaFoldDB" id="A0A9D1GRJ3"/>
<feature type="domain" description="Helix-hairpin-helix DNA-binding motif class 1" evidence="7">
    <location>
        <begin position="105"/>
        <end position="124"/>
    </location>
</feature>
<evidence type="ECO:0000256" key="6">
    <source>
        <dbReference type="HAMAP-Rule" id="MF_00031"/>
    </source>
</evidence>
<dbReference type="GO" id="GO:0000400">
    <property type="term" value="F:four-way junction DNA binding"/>
    <property type="evidence" value="ECO:0007669"/>
    <property type="project" value="UniProtKB-UniRule"/>
</dbReference>
<evidence type="ECO:0000313" key="8">
    <source>
        <dbReference type="EMBL" id="HIT49656.1"/>
    </source>
</evidence>
<dbReference type="GO" id="GO:0006310">
    <property type="term" value="P:DNA recombination"/>
    <property type="evidence" value="ECO:0007669"/>
    <property type="project" value="UniProtKB-UniRule"/>
</dbReference>
<dbReference type="Pfam" id="PF14520">
    <property type="entry name" value="HHH_5"/>
    <property type="match status" value="1"/>
</dbReference>
<comment type="caution">
    <text evidence="6">Lacks conserved residue(s) required for the propagation of feature annotation.</text>
</comment>
<dbReference type="InterPro" id="IPR036267">
    <property type="entry name" value="RuvA_C_sf"/>
</dbReference>
<dbReference type="GO" id="GO:0005524">
    <property type="term" value="F:ATP binding"/>
    <property type="evidence" value="ECO:0007669"/>
    <property type="project" value="InterPro"/>
</dbReference>
<reference evidence="8" key="1">
    <citation type="submission" date="2020-10" db="EMBL/GenBank/DDBJ databases">
        <authorList>
            <person name="Gilroy R."/>
        </authorList>
    </citation>
    <scope>NUCLEOTIDE SEQUENCE</scope>
    <source>
        <strain evidence="8">ChiW17-6978</strain>
    </source>
</reference>
<keyword evidence="8" id="KW-0378">Hydrolase</keyword>
<feature type="domain" description="Helix-hairpin-helix DNA-binding motif class 1" evidence="7">
    <location>
        <begin position="70"/>
        <end position="89"/>
    </location>
</feature>
<evidence type="ECO:0000256" key="2">
    <source>
        <dbReference type="ARBA" id="ARBA00022763"/>
    </source>
</evidence>
<keyword evidence="2 6" id="KW-0227">DNA damage</keyword>
<proteinExistence type="inferred from homology"/>
<dbReference type="NCBIfam" id="TIGR00084">
    <property type="entry name" value="ruvA"/>
    <property type="match status" value="1"/>
</dbReference>
<dbReference type="InterPro" id="IPR012340">
    <property type="entry name" value="NA-bd_OB-fold"/>
</dbReference>
<evidence type="ECO:0000256" key="1">
    <source>
        <dbReference type="ARBA" id="ARBA00022490"/>
    </source>
</evidence>
<keyword evidence="5 6" id="KW-0234">DNA repair</keyword>